<evidence type="ECO:0000313" key="4">
    <source>
        <dbReference type="EMBL" id="OAI15443.1"/>
    </source>
</evidence>
<dbReference type="STRING" id="980561.A1359_00705"/>
<dbReference type="OrthoDB" id="9813771at2"/>
<dbReference type="InterPro" id="IPR036956">
    <property type="entry name" value="Impact_N_sf"/>
</dbReference>
<feature type="domain" description="UPF0029" evidence="3">
    <location>
        <begin position="137"/>
        <end position="182"/>
    </location>
</feature>
<dbReference type="GO" id="GO:0006446">
    <property type="term" value="P:regulation of translational initiation"/>
    <property type="evidence" value="ECO:0007669"/>
    <property type="project" value="TreeGrafter"/>
</dbReference>
<dbReference type="InterPro" id="IPR020568">
    <property type="entry name" value="Ribosomal_Su5_D2-typ_SF"/>
</dbReference>
<evidence type="ECO:0000313" key="5">
    <source>
        <dbReference type="Proteomes" id="UP000078476"/>
    </source>
</evidence>
<evidence type="ECO:0000259" key="3">
    <source>
        <dbReference type="Pfam" id="PF09186"/>
    </source>
</evidence>
<evidence type="ECO:0008006" key="6">
    <source>
        <dbReference type="Google" id="ProtNLM"/>
    </source>
</evidence>
<dbReference type="Proteomes" id="UP000078476">
    <property type="component" value="Unassembled WGS sequence"/>
</dbReference>
<feature type="domain" description="Impact N-terminal" evidence="2">
    <location>
        <begin position="15"/>
        <end position="121"/>
    </location>
</feature>
<evidence type="ECO:0000256" key="1">
    <source>
        <dbReference type="ARBA" id="ARBA00007665"/>
    </source>
</evidence>
<dbReference type="RefSeq" id="WP_066982345.1">
    <property type="nucleotide sequence ID" value="NZ_LUUI01000102.1"/>
</dbReference>
<dbReference type="Pfam" id="PF01205">
    <property type="entry name" value="Impact_N"/>
    <property type="match status" value="1"/>
</dbReference>
<dbReference type="SUPFAM" id="SSF54980">
    <property type="entry name" value="EF-G C-terminal domain-like"/>
    <property type="match status" value="1"/>
</dbReference>
<dbReference type="Gene3D" id="3.30.230.30">
    <property type="entry name" value="Impact, N-terminal domain"/>
    <property type="match status" value="1"/>
</dbReference>
<dbReference type="GO" id="GO:0005737">
    <property type="term" value="C:cytoplasm"/>
    <property type="evidence" value="ECO:0007669"/>
    <property type="project" value="TreeGrafter"/>
</dbReference>
<gene>
    <name evidence="4" type="ORF">A1359_00705</name>
</gene>
<name>A0A177NDD4_9GAMM</name>
<dbReference type="AlphaFoldDB" id="A0A177NDD4"/>
<dbReference type="InterPro" id="IPR023582">
    <property type="entry name" value="Impact"/>
</dbReference>
<evidence type="ECO:0000259" key="2">
    <source>
        <dbReference type="Pfam" id="PF01205"/>
    </source>
</evidence>
<dbReference type="InterPro" id="IPR035647">
    <property type="entry name" value="EFG_III/V"/>
</dbReference>
<dbReference type="InterPro" id="IPR015269">
    <property type="entry name" value="UPF0029_Impact_C"/>
</dbReference>
<dbReference type="GO" id="GO:0017111">
    <property type="term" value="F:ribonucleoside triphosphate phosphatase activity"/>
    <property type="evidence" value="ECO:0007669"/>
    <property type="project" value="UniProtKB-ARBA"/>
</dbReference>
<proteinExistence type="inferred from homology"/>
<dbReference type="InterPro" id="IPR001498">
    <property type="entry name" value="Impact_N"/>
</dbReference>
<dbReference type="PANTHER" id="PTHR16301:SF20">
    <property type="entry name" value="IMPACT FAMILY MEMBER YIGZ"/>
    <property type="match status" value="1"/>
</dbReference>
<sequence length="186" mass="20778">MKIVVTACEVEESIKKSRFIGLIAPCQTERDGLLFLNGLHAQHPNASHIVYAYRIQSPNGLICRFNDAGEPSGTAGKPIFQHLEGKQLINVVVAVIRYFGGVKLGAGGLTRAYGNITKQVIESADIVDYIEMLNLQLTLDYNQLQMLEYQLKKLDGSILHQDFAEQVQNQIKIPKHNLEALMLIFQ</sequence>
<dbReference type="PANTHER" id="PTHR16301">
    <property type="entry name" value="IMPACT-RELATED"/>
    <property type="match status" value="1"/>
</dbReference>
<dbReference type="EMBL" id="LUUI01000102">
    <property type="protein sequence ID" value="OAI15443.1"/>
    <property type="molecule type" value="Genomic_DNA"/>
</dbReference>
<organism evidence="4 5">
    <name type="scientific">Methylomonas lenta</name>
    <dbReference type="NCBI Taxonomy" id="980561"/>
    <lineage>
        <taxon>Bacteria</taxon>
        <taxon>Pseudomonadati</taxon>
        <taxon>Pseudomonadota</taxon>
        <taxon>Gammaproteobacteria</taxon>
        <taxon>Methylococcales</taxon>
        <taxon>Methylococcaceae</taxon>
        <taxon>Methylomonas</taxon>
    </lineage>
</organism>
<protein>
    <recommendedName>
        <fullName evidence="6">YigZ family protein</fullName>
    </recommendedName>
</protein>
<dbReference type="NCBIfam" id="TIGR00257">
    <property type="entry name" value="IMPACT_YIGZ"/>
    <property type="match status" value="1"/>
</dbReference>
<dbReference type="GO" id="GO:0043168">
    <property type="term" value="F:anion binding"/>
    <property type="evidence" value="ECO:0007669"/>
    <property type="project" value="UniProtKB-ARBA"/>
</dbReference>
<dbReference type="Gene3D" id="3.30.70.240">
    <property type="match status" value="1"/>
</dbReference>
<dbReference type="GO" id="GO:0032561">
    <property type="term" value="F:guanyl ribonucleotide binding"/>
    <property type="evidence" value="ECO:0007669"/>
    <property type="project" value="UniProtKB-ARBA"/>
</dbReference>
<dbReference type="Pfam" id="PF09186">
    <property type="entry name" value="DUF1949"/>
    <property type="match status" value="1"/>
</dbReference>
<dbReference type="SUPFAM" id="SSF54211">
    <property type="entry name" value="Ribosomal protein S5 domain 2-like"/>
    <property type="match status" value="1"/>
</dbReference>
<accession>A0A177NDD4</accession>
<comment type="similarity">
    <text evidence="1">Belongs to the IMPACT family.</text>
</comment>
<reference evidence="4 5" key="1">
    <citation type="submission" date="2016-03" db="EMBL/GenBank/DDBJ databases">
        <authorList>
            <person name="Ploux O."/>
        </authorList>
    </citation>
    <scope>NUCLEOTIDE SEQUENCE [LARGE SCALE GENOMIC DNA]</scope>
    <source>
        <strain evidence="4 5">R-45370</strain>
    </source>
</reference>
<comment type="caution">
    <text evidence="4">The sequence shown here is derived from an EMBL/GenBank/DDBJ whole genome shotgun (WGS) entry which is preliminary data.</text>
</comment>
<dbReference type="InterPro" id="IPR015796">
    <property type="entry name" value="Impact_YigZ-like"/>
</dbReference>
<keyword evidence="5" id="KW-1185">Reference proteome</keyword>